<dbReference type="RefSeq" id="WP_132315859.1">
    <property type="nucleotide sequence ID" value="NZ_FWZT01000003.1"/>
</dbReference>
<evidence type="ECO:0000313" key="2">
    <source>
        <dbReference type="Proteomes" id="UP000192907"/>
    </source>
</evidence>
<evidence type="ECO:0000313" key="1">
    <source>
        <dbReference type="EMBL" id="SMF02646.1"/>
    </source>
</evidence>
<protein>
    <submittedName>
        <fullName evidence="1">Uncharacterized protein</fullName>
    </submittedName>
</protein>
<dbReference type="Proteomes" id="UP000192907">
    <property type="component" value="Unassembled WGS sequence"/>
</dbReference>
<keyword evidence="2" id="KW-1185">Reference proteome</keyword>
<gene>
    <name evidence="1" type="ORF">SAMN06296036_103282</name>
</gene>
<reference evidence="2" key="1">
    <citation type="submission" date="2017-04" db="EMBL/GenBank/DDBJ databases">
        <authorList>
            <person name="Varghese N."/>
            <person name="Submissions S."/>
        </authorList>
    </citation>
    <scope>NUCLEOTIDE SEQUENCE [LARGE SCALE GENOMIC DNA]</scope>
    <source>
        <strain evidence="2">RKEM611</strain>
    </source>
</reference>
<organism evidence="1 2">
    <name type="scientific">Pseudobacteriovorax antillogorgiicola</name>
    <dbReference type="NCBI Taxonomy" id="1513793"/>
    <lineage>
        <taxon>Bacteria</taxon>
        <taxon>Pseudomonadati</taxon>
        <taxon>Bdellovibrionota</taxon>
        <taxon>Oligoflexia</taxon>
        <taxon>Oligoflexales</taxon>
        <taxon>Pseudobacteriovoracaceae</taxon>
        <taxon>Pseudobacteriovorax</taxon>
    </lineage>
</organism>
<name>A0A1Y6BGA6_9BACT</name>
<accession>A0A1Y6BGA6</accession>
<sequence length="359" mass="38779">MGFASLYSLEMNELGDNMLAALLVLFAVMIGCGSGKFDDYQEPGSSPLAAQSESDDIKACKDCLQIRDGIYRGQSGQSLELREGLYRWNHLQGNILFQEQGIYLVSDDKLILAAASISCSSDDAVTTLDLAAINNRAEALFAGFLGLQATPQDLSQRSKGLEVLPPHKGEPSSLVIAGELFQFRTESRSLSSEEVDSCDDVVAALSGLALEQVYLAPERDYQPERFYPVQVEFDQARYIRVPDRAVIGRGAAGADWLSLQMVGAEASNFVQYCYQGDGSFETLGTEAPLSDRRSYGGPTWDSCSLASGASDGAQPLMVSGISEISAKIEGPGVQEDLQELSELMVILDTVIQLEKPISL</sequence>
<dbReference type="EMBL" id="FWZT01000003">
    <property type="protein sequence ID" value="SMF02646.1"/>
    <property type="molecule type" value="Genomic_DNA"/>
</dbReference>
<dbReference type="AlphaFoldDB" id="A0A1Y6BGA6"/>
<proteinExistence type="predicted"/>